<evidence type="ECO:0000259" key="1">
    <source>
        <dbReference type="SMART" id="SM00953"/>
    </source>
</evidence>
<dbReference type="RefSeq" id="WP_184330990.1">
    <property type="nucleotide sequence ID" value="NZ_JACHHZ010000002.1"/>
</dbReference>
<dbReference type="InterPro" id="IPR014914">
    <property type="entry name" value="RES_dom"/>
</dbReference>
<dbReference type="EMBL" id="JACHHZ010000002">
    <property type="protein sequence ID" value="MBB6093019.1"/>
    <property type="molecule type" value="Genomic_DNA"/>
</dbReference>
<comment type="caution">
    <text evidence="2">The sequence shown here is derived from an EMBL/GenBank/DDBJ whole genome shotgun (WGS) entry which is preliminary data.</text>
</comment>
<organism evidence="2 3">
    <name type="scientific">Povalibacter uvarum</name>
    <dbReference type="NCBI Taxonomy" id="732238"/>
    <lineage>
        <taxon>Bacteria</taxon>
        <taxon>Pseudomonadati</taxon>
        <taxon>Pseudomonadota</taxon>
        <taxon>Gammaproteobacteria</taxon>
        <taxon>Steroidobacterales</taxon>
        <taxon>Steroidobacteraceae</taxon>
        <taxon>Povalibacter</taxon>
    </lineage>
</organism>
<keyword evidence="3" id="KW-1185">Reference proteome</keyword>
<dbReference type="Proteomes" id="UP000588068">
    <property type="component" value="Unassembled WGS sequence"/>
</dbReference>
<accession>A0A841HKY5</accession>
<sequence length="240" mass="27177">MTGGRDAELRVTRDSQRDWHRNIVSLRKSIDLFADLVDDPRDAQVLVRHELTTKQPYQEPAIIHRPFEDAAINDSIAAAIQWPFEHPSRSRYSAGRYGVWYGAACVETSIRETVHHFRKNTLASEVAAQSKDPIIQERRVHLIRCNALLVDLRARIRTEPDLLHSDNYSYCQSVGAELRDAGMPGVITYSARHEKSEVVAVFTPSVLTDPRTVCYLTYKLSPADGKVIVERSPGKVELEL</sequence>
<dbReference type="AlphaFoldDB" id="A0A841HKY5"/>
<reference evidence="2 3" key="1">
    <citation type="submission" date="2020-08" db="EMBL/GenBank/DDBJ databases">
        <title>Genomic Encyclopedia of Type Strains, Phase IV (KMG-IV): sequencing the most valuable type-strain genomes for metagenomic binning, comparative biology and taxonomic classification.</title>
        <authorList>
            <person name="Goeker M."/>
        </authorList>
    </citation>
    <scope>NUCLEOTIDE SEQUENCE [LARGE SCALE GENOMIC DNA]</scope>
    <source>
        <strain evidence="2 3">DSM 26723</strain>
    </source>
</reference>
<proteinExistence type="predicted"/>
<dbReference type="Pfam" id="PF08808">
    <property type="entry name" value="RES"/>
    <property type="match status" value="1"/>
</dbReference>
<protein>
    <recommendedName>
        <fullName evidence="1">RES domain-containing protein</fullName>
    </recommendedName>
</protein>
<gene>
    <name evidence="2" type="ORF">HNQ60_001897</name>
</gene>
<dbReference type="SMART" id="SM00953">
    <property type="entry name" value="RES"/>
    <property type="match status" value="1"/>
</dbReference>
<name>A0A841HKY5_9GAMM</name>
<feature type="domain" description="RES" evidence="1">
    <location>
        <begin position="83"/>
        <end position="213"/>
    </location>
</feature>
<evidence type="ECO:0000313" key="2">
    <source>
        <dbReference type="EMBL" id="MBB6093019.1"/>
    </source>
</evidence>
<evidence type="ECO:0000313" key="3">
    <source>
        <dbReference type="Proteomes" id="UP000588068"/>
    </source>
</evidence>